<dbReference type="EMBL" id="JAUMIS010000001">
    <property type="protein sequence ID" value="MDO3720187.1"/>
    <property type="molecule type" value="Genomic_DNA"/>
</dbReference>
<dbReference type="InterPro" id="IPR029058">
    <property type="entry name" value="AB_hydrolase_fold"/>
</dbReference>
<evidence type="ECO:0000313" key="1">
    <source>
        <dbReference type="EMBL" id="MDO3720187.1"/>
    </source>
</evidence>
<proteinExistence type="predicted"/>
<keyword evidence="2" id="KW-1185">Reference proteome</keyword>
<dbReference type="SUPFAM" id="SSF53474">
    <property type="entry name" value="alpha/beta-Hydrolases"/>
    <property type="match status" value="1"/>
</dbReference>
<reference evidence="1" key="1">
    <citation type="submission" date="2023-07" db="EMBL/GenBank/DDBJ databases">
        <title>Marinobacter sp. chi1 genome sequencing and assembly.</title>
        <authorList>
            <person name="Park S."/>
        </authorList>
    </citation>
    <scope>NUCLEOTIDE SEQUENCE</scope>
    <source>
        <strain evidence="1">Chi1</strain>
    </source>
</reference>
<evidence type="ECO:0000313" key="2">
    <source>
        <dbReference type="Proteomes" id="UP001168640"/>
    </source>
</evidence>
<comment type="caution">
    <text evidence="1">The sequence shown here is derived from an EMBL/GenBank/DDBJ whole genome shotgun (WGS) entry which is preliminary data.</text>
</comment>
<dbReference type="Proteomes" id="UP001168640">
    <property type="component" value="Unassembled WGS sequence"/>
</dbReference>
<organism evidence="1 2">
    <name type="scientific">Marinobacter suaedae</name>
    <dbReference type="NCBI Taxonomy" id="3057675"/>
    <lineage>
        <taxon>Bacteria</taxon>
        <taxon>Pseudomonadati</taxon>
        <taxon>Pseudomonadota</taxon>
        <taxon>Gammaproteobacteria</taxon>
        <taxon>Pseudomonadales</taxon>
        <taxon>Marinobacteraceae</taxon>
        <taxon>Marinobacter</taxon>
    </lineage>
</organism>
<evidence type="ECO:0008006" key="3">
    <source>
        <dbReference type="Google" id="ProtNLM"/>
    </source>
</evidence>
<protein>
    <recommendedName>
        <fullName evidence="3">Alpha/beta hydrolase</fullName>
    </recommendedName>
</protein>
<dbReference type="RefSeq" id="WP_302908458.1">
    <property type="nucleotide sequence ID" value="NZ_JAUMIS010000001.1"/>
</dbReference>
<name>A0ABT8VW11_9GAMM</name>
<gene>
    <name evidence="1" type="ORF">QVZ43_00535</name>
</gene>
<dbReference type="Gene3D" id="3.40.50.1820">
    <property type="entry name" value="alpha/beta hydrolase"/>
    <property type="match status" value="1"/>
</dbReference>
<accession>A0ABT8VW11</accession>
<sequence length="283" mass="31715">MHEFLNEAMSSVQKTPTTHISIASAVISAILNTSCTVAPTDKALENLHQAGYVEQAHFDHRVRFRQDGIDPEVLTVLIEGDGQPWIHSIHISSDPTPAYPLVLSLQERISGDSLYLGRPCYFGVADSHCDYRYWTSHRYSPEVVASMTNIVQRRLGVGHYRKLVLLGHSGGGTLASLMACSFEMPTLLLTLSANLDTRAWAEHHQWTPLDGSLDPARDTLPCPSITHRHFQGGEDQNTPAELNELYFQRHGIRPNVVGAANHTNWARFWPEIQRELARFRSAE</sequence>